<accession>U9UWH1</accession>
<evidence type="ECO:0000256" key="2">
    <source>
        <dbReference type="SAM" id="Phobius"/>
    </source>
</evidence>
<gene>
    <name evidence="3" type="ORF">GLOINDRAFT_91196</name>
</gene>
<organism evidence="3">
    <name type="scientific">Rhizophagus irregularis (strain DAOM 181602 / DAOM 197198 / MUCL 43194)</name>
    <name type="common">Arbuscular mycorrhizal fungus</name>
    <name type="synonym">Glomus intraradices</name>
    <dbReference type="NCBI Taxonomy" id="747089"/>
    <lineage>
        <taxon>Eukaryota</taxon>
        <taxon>Fungi</taxon>
        <taxon>Fungi incertae sedis</taxon>
        <taxon>Mucoromycota</taxon>
        <taxon>Glomeromycotina</taxon>
        <taxon>Glomeromycetes</taxon>
        <taxon>Glomerales</taxon>
        <taxon>Glomeraceae</taxon>
        <taxon>Rhizophagus</taxon>
    </lineage>
</organism>
<dbReference type="VEuPathDB" id="FungiDB:RhiirFUN_016817"/>
<keyword evidence="2" id="KW-0812">Transmembrane</keyword>
<protein>
    <submittedName>
        <fullName evidence="3">Uncharacterized protein</fullName>
    </submittedName>
</protein>
<keyword evidence="2" id="KW-1133">Transmembrane helix</keyword>
<proteinExistence type="predicted"/>
<evidence type="ECO:0000256" key="1">
    <source>
        <dbReference type="SAM" id="MobiDB-lite"/>
    </source>
</evidence>
<dbReference type="EMBL" id="KI275197">
    <property type="protein sequence ID" value="ESA22908.1"/>
    <property type="molecule type" value="Genomic_DNA"/>
</dbReference>
<name>U9UWH1_RHIID</name>
<sequence length="291" mass="33907">MIYLKNVAFGRKKNIRLYPSVKWSKCLSKAVIFVGSFLLMKFYRAFHYLFIILKILVDRLAQQKISGSWPTRITRWKGFLAEVDRYNFDEIERLERPHFLVITSTLVWKSNIFGVLNKVMKNYKFAKQKDSNFSLDSDIGPFTPVYTCRLRIDNTFSKQILAIEIKRSYYRIFQVLSSYDNHWFLYRPKNNNTELQISHSCACDSTNPPVLKSYVYLARLAKEDPASPHLNINNSNRKQTLALQQSQQNSGSGHISQIFRSLSNPHYNLRSTSGDQGLNENQDPTEEVLIV</sequence>
<feature type="region of interest" description="Disordered" evidence="1">
    <location>
        <begin position="269"/>
        <end position="291"/>
    </location>
</feature>
<evidence type="ECO:0000313" key="3">
    <source>
        <dbReference type="EMBL" id="ESA22908.1"/>
    </source>
</evidence>
<feature type="compositionally biased region" description="Polar residues" evidence="1">
    <location>
        <begin position="269"/>
        <end position="282"/>
    </location>
</feature>
<feature type="transmembrane region" description="Helical" evidence="2">
    <location>
        <begin position="30"/>
        <end position="57"/>
    </location>
</feature>
<keyword evidence="2" id="KW-0472">Membrane</keyword>
<dbReference type="AlphaFoldDB" id="U9UWH1"/>
<dbReference type="HOGENOM" id="CLU_956912_0_0_1"/>
<reference evidence="3" key="1">
    <citation type="submission" date="2013-07" db="EMBL/GenBank/DDBJ databases">
        <title>The genome of an arbuscular mycorrhizal fungus provides insights into the evolution of the oldest plant symbiosis.</title>
        <authorList>
            <consortium name="DOE Joint Genome Institute"/>
            <person name="Tisserant E."/>
            <person name="Malbreil M."/>
            <person name="Kuo A."/>
            <person name="Kohler A."/>
            <person name="Symeonidi A."/>
            <person name="Balestrini R."/>
            <person name="Charron P."/>
            <person name="Duensing N."/>
            <person name="Frei-dit-Frey N."/>
            <person name="Gianinazzi-Pearson V."/>
            <person name="Gilbert B."/>
            <person name="Handa Y."/>
            <person name="Hijri M."/>
            <person name="Kaul R."/>
            <person name="Kawaguchi M."/>
            <person name="Krajinski F."/>
            <person name="Lammers P."/>
            <person name="Lapierre D."/>
            <person name="Masclaux F.G."/>
            <person name="Murat C."/>
            <person name="Morin E."/>
            <person name="Ndikumana S."/>
            <person name="Pagni M."/>
            <person name="Petitpierre D."/>
            <person name="Requena N."/>
            <person name="Rosikiewicz P."/>
            <person name="Riley R."/>
            <person name="Saito K."/>
            <person name="San Clemente H."/>
            <person name="Shapiro H."/>
            <person name="van Tuinen D."/>
            <person name="Becard G."/>
            <person name="Bonfante P."/>
            <person name="Paszkowski U."/>
            <person name="Shachar-Hill Y."/>
            <person name="Young J.P."/>
            <person name="Sanders I.R."/>
            <person name="Henrissat B."/>
            <person name="Rensing S.A."/>
            <person name="Grigoriev I.V."/>
            <person name="Corradi N."/>
            <person name="Roux C."/>
            <person name="Martin F."/>
        </authorList>
    </citation>
    <scope>NUCLEOTIDE SEQUENCE</scope>
    <source>
        <strain evidence="3">DAOM 197198</strain>
    </source>
</reference>